<dbReference type="InterPro" id="IPR051299">
    <property type="entry name" value="AB_hydrolase_lip/est"/>
</dbReference>
<dbReference type="GO" id="GO:0016787">
    <property type="term" value="F:hydrolase activity"/>
    <property type="evidence" value="ECO:0007669"/>
    <property type="project" value="UniProtKB-KW"/>
</dbReference>
<evidence type="ECO:0000256" key="3">
    <source>
        <dbReference type="SAM" id="SignalP"/>
    </source>
</evidence>
<reference evidence="5 6" key="1">
    <citation type="journal article" date="2018" name="Nat. Ecol. Evol.">
        <title>Pezizomycetes genomes reveal the molecular basis of ectomycorrhizal truffle lifestyle.</title>
        <authorList>
            <person name="Murat C."/>
            <person name="Payen T."/>
            <person name="Noel B."/>
            <person name="Kuo A."/>
            <person name="Morin E."/>
            <person name="Chen J."/>
            <person name="Kohler A."/>
            <person name="Krizsan K."/>
            <person name="Balestrini R."/>
            <person name="Da Silva C."/>
            <person name="Montanini B."/>
            <person name="Hainaut M."/>
            <person name="Levati E."/>
            <person name="Barry K.W."/>
            <person name="Belfiori B."/>
            <person name="Cichocki N."/>
            <person name="Clum A."/>
            <person name="Dockter R.B."/>
            <person name="Fauchery L."/>
            <person name="Guy J."/>
            <person name="Iotti M."/>
            <person name="Le Tacon F."/>
            <person name="Lindquist E.A."/>
            <person name="Lipzen A."/>
            <person name="Malagnac F."/>
            <person name="Mello A."/>
            <person name="Molinier V."/>
            <person name="Miyauchi S."/>
            <person name="Poulain J."/>
            <person name="Riccioni C."/>
            <person name="Rubini A."/>
            <person name="Sitrit Y."/>
            <person name="Splivallo R."/>
            <person name="Traeger S."/>
            <person name="Wang M."/>
            <person name="Zifcakova L."/>
            <person name="Wipf D."/>
            <person name="Zambonelli A."/>
            <person name="Paolocci F."/>
            <person name="Nowrousian M."/>
            <person name="Ottonello S."/>
            <person name="Baldrian P."/>
            <person name="Spatafora J.W."/>
            <person name="Henrissat B."/>
            <person name="Nagy L.G."/>
            <person name="Aury J.M."/>
            <person name="Wincker P."/>
            <person name="Grigoriev I.V."/>
            <person name="Bonfante P."/>
            <person name="Martin F.M."/>
        </authorList>
    </citation>
    <scope>NUCLEOTIDE SEQUENCE [LARGE SCALE GENOMIC DNA]</scope>
    <source>
        <strain evidence="5 6">ATCC MYA-4762</strain>
    </source>
</reference>
<evidence type="ECO:0000259" key="4">
    <source>
        <dbReference type="Pfam" id="PF01764"/>
    </source>
</evidence>
<evidence type="ECO:0000313" key="6">
    <source>
        <dbReference type="Proteomes" id="UP000267821"/>
    </source>
</evidence>
<keyword evidence="6" id="KW-1185">Reference proteome</keyword>
<dbReference type="EMBL" id="ML121535">
    <property type="protein sequence ID" value="RPB26321.1"/>
    <property type="molecule type" value="Genomic_DNA"/>
</dbReference>
<dbReference type="SUPFAM" id="SSF53474">
    <property type="entry name" value="alpha/beta-Hydrolases"/>
    <property type="match status" value="1"/>
</dbReference>
<organism evidence="5 6">
    <name type="scientific">Terfezia boudieri ATCC MYA-4762</name>
    <dbReference type="NCBI Taxonomy" id="1051890"/>
    <lineage>
        <taxon>Eukaryota</taxon>
        <taxon>Fungi</taxon>
        <taxon>Dikarya</taxon>
        <taxon>Ascomycota</taxon>
        <taxon>Pezizomycotina</taxon>
        <taxon>Pezizomycetes</taxon>
        <taxon>Pezizales</taxon>
        <taxon>Pezizaceae</taxon>
        <taxon>Terfezia</taxon>
    </lineage>
</organism>
<dbReference type="GO" id="GO:0006629">
    <property type="term" value="P:lipid metabolic process"/>
    <property type="evidence" value="ECO:0007669"/>
    <property type="project" value="InterPro"/>
</dbReference>
<dbReference type="STRING" id="1051890.A0A3N4M072"/>
<dbReference type="PANTHER" id="PTHR46640:SF1">
    <property type="entry name" value="FUNGAL LIPASE-LIKE DOMAIN-CONTAINING PROTEIN-RELATED"/>
    <property type="match status" value="1"/>
</dbReference>
<protein>
    <submittedName>
        <fullName evidence="5">Alpha/beta-hydrolase</fullName>
    </submittedName>
</protein>
<dbReference type="FunCoup" id="A0A3N4M072">
    <property type="interactions" value="4"/>
</dbReference>
<dbReference type="PANTHER" id="PTHR46640">
    <property type="entry name" value="TRIACYLGLYCEROL LIPASE, PUTATIVE (AFU_ORTHOLOGUE AFUA_6G06510)-RELATED"/>
    <property type="match status" value="1"/>
</dbReference>
<dbReference type="InParanoid" id="A0A3N4M072"/>
<dbReference type="AlphaFoldDB" id="A0A3N4M072"/>
<evidence type="ECO:0000313" key="5">
    <source>
        <dbReference type="EMBL" id="RPB26321.1"/>
    </source>
</evidence>
<keyword evidence="2 5" id="KW-0378">Hydrolase</keyword>
<feature type="domain" description="Fungal lipase-type" evidence="4">
    <location>
        <begin position="148"/>
        <end position="278"/>
    </location>
</feature>
<feature type="chain" id="PRO_5018257229" evidence="3">
    <location>
        <begin position="24"/>
        <end position="353"/>
    </location>
</feature>
<evidence type="ECO:0000256" key="2">
    <source>
        <dbReference type="ARBA" id="ARBA00022801"/>
    </source>
</evidence>
<dbReference type="InterPro" id="IPR029058">
    <property type="entry name" value="AB_hydrolase_fold"/>
</dbReference>
<gene>
    <name evidence="5" type="ORF">L211DRAFT_847465</name>
</gene>
<dbReference type="CDD" id="cd00519">
    <property type="entry name" value="Lipase_3"/>
    <property type="match status" value="1"/>
</dbReference>
<name>A0A3N4M072_9PEZI</name>
<accession>A0A3N4M072</accession>
<dbReference type="Pfam" id="PF01764">
    <property type="entry name" value="Lipase_3"/>
    <property type="match status" value="1"/>
</dbReference>
<dbReference type="Proteomes" id="UP000267821">
    <property type="component" value="Unassembled WGS sequence"/>
</dbReference>
<proteinExistence type="predicted"/>
<dbReference type="Gene3D" id="3.40.50.1820">
    <property type="entry name" value="alpha/beta hydrolase"/>
    <property type="match status" value="1"/>
</dbReference>
<dbReference type="OrthoDB" id="426718at2759"/>
<evidence type="ECO:0000256" key="1">
    <source>
        <dbReference type="ARBA" id="ARBA00022729"/>
    </source>
</evidence>
<dbReference type="InterPro" id="IPR002921">
    <property type="entry name" value="Fungal_lipase-type"/>
</dbReference>
<sequence length="353" mass="38498">MHFKRLTGFVLVLMGIPAPAVLAKPIFGFGEMLNGIKKTLNQLADVGLMDLADSIQDEVKDLLNGVFPGSPGQPFPAELLHFLTYTAEFASASYCDGIFVVGRKTQCKDPFCPTVTKGNVLTEAYFANKGSADTTGIVALDATTKAIVVAYRGSQSIRNWFTNAKIETKPMPEWCPGCEVHVGFLDAFQEEQTTVVDSVTRLMKNYPGYKLVVTGHSLGGAIATVAATDLRKRGFQVSLVTYGSPRVGNEALAKFISASKPNFRVTHLNEPVPRLPPLTLGYRHVEPEYHIFKGDYPIGPSDIKVYSGTVNFEGNTGFGGVTSFNFTAHRHYLLPTKLSACDDSMRQGIEFKI</sequence>
<feature type="signal peptide" evidence="3">
    <location>
        <begin position="1"/>
        <end position="23"/>
    </location>
</feature>
<keyword evidence="1 3" id="KW-0732">Signal</keyword>